<evidence type="ECO:0000259" key="2">
    <source>
        <dbReference type="Pfam" id="PF22772"/>
    </source>
</evidence>
<dbReference type="EMBL" id="JABUMX010000001">
    <property type="protein sequence ID" value="NTS30627.1"/>
    <property type="molecule type" value="Genomic_DNA"/>
</dbReference>
<dbReference type="SUPFAM" id="SSF53756">
    <property type="entry name" value="UDP-Glycosyltransferase/glycogen phosphorylase"/>
    <property type="match status" value="1"/>
</dbReference>
<protein>
    <recommendedName>
        <fullName evidence="5">Rhamnan synthesis protein F</fullName>
    </recommendedName>
</protein>
<dbReference type="Pfam" id="PF05045">
    <property type="entry name" value="RgpF"/>
    <property type="match status" value="1"/>
</dbReference>
<comment type="caution">
    <text evidence="3">The sequence shown here is derived from an EMBL/GenBank/DDBJ whole genome shotgun (WGS) entry which is preliminary data.</text>
</comment>
<dbReference type="RefSeq" id="WP_113279772.1">
    <property type="nucleotide sequence ID" value="NZ_JABUMX010000001.1"/>
</dbReference>
<dbReference type="Gene3D" id="3.40.50.2000">
    <property type="entry name" value="Glycogen Phosphorylase B"/>
    <property type="match status" value="1"/>
</dbReference>
<dbReference type="InterPro" id="IPR048510">
    <property type="entry name" value="WsaF_N"/>
</dbReference>
<dbReference type="InterPro" id="IPR055050">
    <property type="entry name" value="WsaF_C"/>
</dbReference>
<dbReference type="GO" id="GO:0030247">
    <property type="term" value="F:polysaccharide binding"/>
    <property type="evidence" value="ECO:0007669"/>
    <property type="project" value="InterPro"/>
</dbReference>
<evidence type="ECO:0000313" key="3">
    <source>
        <dbReference type="EMBL" id="NTS30627.1"/>
    </source>
</evidence>
<gene>
    <name evidence="3" type="ORF">HQ945_05115</name>
</gene>
<sequence>MVLRTAKKAAIVFKTKGARGFLAQLLRYFASRIENARNPLMWLFPNVTSPADTKMRNIGALDQIGAVIARPITDETNPVTHVGQGRIPGRIIFDKVAVVAHIFYPEVTESIFQHLKNIPVPFGLFVTTDTEDKRQSLDRAISASGLHPIEVEIRVVPNRGRDVAPKYIAFKDVYGRYPAFIHLHSKQSLHAAGAYATWRDYLLGNLIGSKAIATDNLTLLSSENVGAVYPEHADFIKNVINWGYDFPIAKELVAKIGLKLDVYGTLEFPSGSMYWGRSDAIRPLLDLNLDYADFPEEAGQIDGTLAHAIERTLLLFIEKSGHTWKRITAEEPKSSRVDRDERGFSPLISSESQFPGITQVTHRETLRLTVTPTCEERERLNLLVPTISPAHIFGGIDTALKIFLEIAGAAPNSDIRVIVTESQVDRDGDDFVLPEVLKSFDVQKLGHEKRGHRVVVDATDRLYEPLELSERDIFVATAWWTAVNAYRLQDFQKAFFGNAARVIYIIQDFEPGFYGWSTKYALADATYRRDDDTVAIFNSEELATYMEKYYHHQKKAVIPYRPNAKIDASLNSDAVREKIILFYSRPSAVRNCFEAGIDGLHLWRRRNPTQAAAWKIYCIGEAFEKHRAGHLYNITITGKMPLADYADLLSRASVGLSLMISPHPSYPPLEMAYAGIRTITNSYECKNLSERSDLIISIDSVTPEEIAEAIEAQVNIAEQQMVGRPSAINNPIRDLKTGIPHFEALDVMAMVNKPAPSIERLRHSDLSVEFGLVDTPPRR</sequence>
<keyword evidence="4" id="KW-1185">Reference proteome</keyword>
<evidence type="ECO:0000259" key="1">
    <source>
        <dbReference type="Pfam" id="PF21374"/>
    </source>
</evidence>
<dbReference type="Pfam" id="PF21374">
    <property type="entry name" value="WsaF_N"/>
    <property type="match status" value="1"/>
</dbReference>
<evidence type="ECO:0008006" key="5">
    <source>
        <dbReference type="Google" id="ProtNLM"/>
    </source>
</evidence>
<dbReference type="Gene3D" id="3.40.50.11090">
    <property type="match status" value="1"/>
</dbReference>
<dbReference type="AlphaFoldDB" id="A0A849VRG6"/>
<organism evidence="3 4">
    <name type="scientific">Phyllobacterium pellucidum</name>
    <dbReference type="NCBI Taxonomy" id="2740464"/>
    <lineage>
        <taxon>Bacteria</taxon>
        <taxon>Pseudomonadati</taxon>
        <taxon>Pseudomonadota</taxon>
        <taxon>Alphaproteobacteria</taxon>
        <taxon>Hyphomicrobiales</taxon>
        <taxon>Phyllobacteriaceae</taxon>
        <taxon>Phyllobacterium</taxon>
    </lineage>
</organism>
<feature type="domain" description="WsaF C-terminal" evidence="2">
    <location>
        <begin position="578"/>
        <end position="711"/>
    </location>
</feature>
<dbReference type="Pfam" id="PF22772">
    <property type="entry name" value="WsaF_C"/>
    <property type="match status" value="1"/>
</dbReference>
<evidence type="ECO:0000313" key="4">
    <source>
        <dbReference type="Proteomes" id="UP000550508"/>
    </source>
</evidence>
<feature type="domain" description="WsaF N-terminal" evidence="1">
    <location>
        <begin position="379"/>
        <end position="540"/>
    </location>
</feature>
<dbReference type="Proteomes" id="UP000550508">
    <property type="component" value="Unassembled WGS sequence"/>
</dbReference>
<accession>A0A849VRG6</accession>
<reference evidence="3 4" key="1">
    <citation type="submission" date="2020-05" db="EMBL/GenBank/DDBJ databases">
        <authorList>
            <person name="Kim M.K."/>
        </authorList>
    </citation>
    <scope>NUCLEOTIDE SEQUENCE [LARGE SCALE GENOMIC DNA]</scope>
    <source>
        <strain evidence="3 4">BT25</strain>
    </source>
</reference>
<dbReference type="InterPro" id="IPR007739">
    <property type="entry name" value="RgpF"/>
</dbReference>
<name>A0A849VRG6_9HYPH</name>
<proteinExistence type="predicted"/>